<sequence length="174" mass="19370">MIVVDANFLVLMFDHDAMPHIPRGADRIRHYIDILTSDRQTIVIPTPAISELVVGRLPRLNEIITEIRRQRCFKIQDFDQPIAIETGIIIDATFRRRSETPPVDSRNAFKYDAMIAATARVLGADAICTDDRGYGKWVDGTNIAVRKIADLPLPPQPAQQPLPFEAGVTASPSP</sequence>
<dbReference type="RefSeq" id="WP_261969992.1">
    <property type="nucleotide sequence ID" value="NZ_JAHHZF010000009.1"/>
</dbReference>
<dbReference type="InterPro" id="IPR029060">
    <property type="entry name" value="PIN-like_dom_sf"/>
</dbReference>
<protein>
    <submittedName>
        <fullName evidence="2">PIN domain-containing protein</fullName>
    </submittedName>
</protein>
<dbReference type="Gene3D" id="3.40.50.1010">
    <property type="entry name" value="5'-nuclease"/>
    <property type="match status" value="1"/>
</dbReference>
<dbReference type="SUPFAM" id="SSF88723">
    <property type="entry name" value="PIN domain-like"/>
    <property type="match status" value="1"/>
</dbReference>
<evidence type="ECO:0000313" key="3">
    <source>
        <dbReference type="Proteomes" id="UP000766595"/>
    </source>
</evidence>
<reference evidence="2 3" key="1">
    <citation type="submission" date="2021-06" db="EMBL/GenBank/DDBJ databases">
        <authorList>
            <person name="Grouzdev D.S."/>
            <person name="Koziaeva V."/>
        </authorList>
    </citation>
    <scope>NUCLEOTIDE SEQUENCE [LARGE SCALE GENOMIC DNA]</scope>
    <source>
        <strain evidence="2 3">22</strain>
    </source>
</reference>
<dbReference type="Proteomes" id="UP000766595">
    <property type="component" value="Unassembled WGS sequence"/>
</dbReference>
<name>A0A947GJD5_9HYPH</name>
<evidence type="ECO:0000313" key="2">
    <source>
        <dbReference type="EMBL" id="MBT9291454.1"/>
    </source>
</evidence>
<keyword evidence="3" id="KW-1185">Reference proteome</keyword>
<proteinExistence type="predicted"/>
<gene>
    <name evidence="2" type="ORF">KL771_18450</name>
</gene>
<comment type="caution">
    <text evidence="2">The sequence shown here is derived from an EMBL/GenBank/DDBJ whole genome shotgun (WGS) entry which is preliminary data.</text>
</comment>
<dbReference type="EMBL" id="JAHHZF010000009">
    <property type="protein sequence ID" value="MBT9291454.1"/>
    <property type="molecule type" value="Genomic_DNA"/>
</dbReference>
<dbReference type="AlphaFoldDB" id="A0A947GJD5"/>
<feature type="region of interest" description="Disordered" evidence="1">
    <location>
        <begin position="154"/>
        <end position="174"/>
    </location>
</feature>
<evidence type="ECO:0000256" key="1">
    <source>
        <dbReference type="SAM" id="MobiDB-lite"/>
    </source>
</evidence>
<organism evidence="2 3">
    <name type="scientific">Prosthecodimorpha staleyi</name>
    <dbReference type="NCBI Taxonomy" id="2840188"/>
    <lineage>
        <taxon>Bacteria</taxon>
        <taxon>Pseudomonadati</taxon>
        <taxon>Pseudomonadota</taxon>
        <taxon>Alphaproteobacteria</taxon>
        <taxon>Hyphomicrobiales</taxon>
        <taxon>Ancalomicrobiaceae</taxon>
        <taxon>Prosthecodimorpha</taxon>
    </lineage>
</organism>
<accession>A0A947GJD5</accession>